<protein>
    <submittedName>
        <fullName evidence="2">S-layer homology domain-containing protein</fullName>
    </submittedName>
</protein>
<evidence type="ECO:0000313" key="3">
    <source>
        <dbReference type="Proteomes" id="UP000183410"/>
    </source>
</evidence>
<keyword evidence="3" id="KW-1185">Reference proteome</keyword>
<evidence type="ECO:0000259" key="1">
    <source>
        <dbReference type="PROSITE" id="PS51272"/>
    </source>
</evidence>
<evidence type="ECO:0000313" key="2">
    <source>
        <dbReference type="EMBL" id="SFF07444.1"/>
    </source>
</evidence>
<dbReference type="EMBL" id="FONN01000013">
    <property type="protein sequence ID" value="SFF07444.1"/>
    <property type="molecule type" value="Genomic_DNA"/>
</dbReference>
<gene>
    <name evidence="2" type="ORF">SAMN04487969_11330</name>
</gene>
<name>A0A1I2FPM8_9BACL</name>
<dbReference type="RefSeq" id="WP_046232920.1">
    <property type="nucleotide sequence ID" value="NZ_FONN01000013.1"/>
</dbReference>
<dbReference type="Pfam" id="PF00395">
    <property type="entry name" value="SLH"/>
    <property type="match status" value="1"/>
</dbReference>
<feature type="domain" description="SLH" evidence="1">
    <location>
        <begin position="11"/>
        <end position="68"/>
    </location>
</feature>
<dbReference type="OrthoDB" id="2661823at2"/>
<proteinExistence type="predicted"/>
<dbReference type="InterPro" id="IPR001119">
    <property type="entry name" value="SLH_dom"/>
</dbReference>
<accession>A0A1I2FPM8</accession>
<organism evidence="2 3">
    <name type="scientific">Paenibacillus algorifonticola</name>
    <dbReference type="NCBI Taxonomy" id="684063"/>
    <lineage>
        <taxon>Bacteria</taxon>
        <taxon>Bacillati</taxon>
        <taxon>Bacillota</taxon>
        <taxon>Bacilli</taxon>
        <taxon>Bacillales</taxon>
        <taxon>Paenibacillaceae</taxon>
        <taxon>Paenibacillus</taxon>
    </lineage>
</organism>
<reference evidence="3" key="1">
    <citation type="submission" date="2016-10" db="EMBL/GenBank/DDBJ databases">
        <authorList>
            <person name="Varghese N."/>
            <person name="Submissions S."/>
        </authorList>
    </citation>
    <scope>NUCLEOTIDE SEQUENCE [LARGE SCALE GENOMIC DNA]</scope>
    <source>
        <strain evidence="3">CGMCC 1.10223</strain>
    </source>
</reference>
<sequence length="68" mass="7559">MLSRLTIHKPAEAAEFSDISQNWAKDHIEALFAEGVINGRGNGTFKPNDYASRAESVTMLLRLLDKLV</sequence>
<dbReference type="PROSITE" id="PS51272">
    <property type="entry name" value="SLH"/>
    <property type="match status" value="1"/>
</dbReference>
<dbReference type="AlphaFoldDB" id="A0A1I2FPM8"/>
<dbReference type="Proteomes" id="UP000183410">
    <property type="component" value="Unassembled WGS sequence"/>
</dbReference>